<accession>A0ABS6EZ25</accession>
<evidence type="ECO:0000259" key="5">
    <source>
        <dbReference type="PROSITE" id="PS50111"/>
    </source>
</evidence>
<sequence length="427" mass="46970">MSIGKKIITVFTSTIILLMVTVALYIYRYHSKIDAIIMNSMMKGIIVIAIIAGLIFTILAYGIVKLIIEPLNAIIELLRRTSKLDLEKESSIKVYMKRKDEVGKIANATYDLRKAMRNIIATLSEVSKSTEINAQNIKEMLQGVALGNNETVATTEELLAGTEESAALAEDVSNSAVEILQNIEVVKTKAEEGFNYSEGIKVRAEEISKNALKSKKQSEDIYINVKENMENAIEDSNAVYEINQLAESILAITEQTNLLALNAAIEAARAGESGRGFAVVADEIRKLADESSNTVSKIQDIVKRVNDAVNNLAKSSNEILEFVDNDVAGDYENMVVIGENYNKDAEEMKNTMEEFKNIVEDLKNSAEGIKTSMAEVATTIQEEAKGSEIIAYKAENVSKSIEGVNSISEENLKGAMEIKDVVSRFKL</sequence>
<organism evidence="6 7">
    <name type="scientific">Clostridium simiarum</name>
    <dbReference type="NCBI Taxonomy" id="2841506"/>
    <lineage>
        <taxon>Bacteria</taxon>
        <taxon>Bacillati</taxon>
        <taxon>Bacillota</taxon>
        <taxon>Clostridia</taxon>
        <taxon>Eubacteriales</taxon>
        <taxon>Clostridiaceae</taxon>
        <taxon>Clostridium</taxon>
    </lineage>
</organism>
<comment type="caution">
    <text evidence="6">The sequence shown here is derived from an EMBL/GenBank/DDBJ whole genome shotgun (WGS) entry which is preliminary data.</text>
</comment>
<evidence type="ECO:0000313" key="6">
    <source>
        <dbReference type="EMBL" id="MBU5591479.1"/>
    </source>
</evidence>
<gene>
    <name evidence="6" type="ORF">KQI89_06860</name>
</gene>
<evidence type="ECO:0000313" key="7">
    <source>
        <dbReference type="Proteomes" id="UP000736583"/>
    </source>
</evidence>
<dbReference type="PANTHER" id="PTHR32089">
    <property type="entry name" value="METHYL-ACCEPTING CHEMOTAXIS PROTEIN MCPB"/>
    <property type="match status" value="1"/>
</dbReference>
<feature type="transmembrane region" description="Helical" evidence="4">
    <location>
        <begin position="6"/>
        <end position="26"/>
    </location>
</feature>
<keyword evidence="7" id="KW-1185">Reference proteome</keyword>
<dbReference type="PROSITE" id="PS50111">
    <property type="entry name" value="CHEMOTAXIS_TRANSDUC_2"/>
    <property type="match status" value="1"/>
</dbReference>
<evidence type="ECO:0000256" key="3">
    <source>
        <dbReference type="SAM" id="Coils"/>
    </source>
</evidence>
<evidence type="ECO:0000256" key="2">
    <source>
        <dbReference type="PROSITE-ProRule" id="PRU00284"/>
    </source>
</evidence>
<keyword evidence="4" id="KW-0812">Transmembrane</keyword>
<dbReference type="Pfam" id="PF00015">
    <property type="entry name" value="MCPsignal"/>
    <property type="match status" value="1"/>
</dbReference>
<dbReference type="InterPro" id="IPR004089">
    <property type="entry name" value="MCPsignal_dom"/>
</dbReference>
<keyword evidence="1 2" id="KW-0807">Transducer</keyword>
<proteinExistence type="predicted"/>
<keyword evidence="4" id="KW-0472">Membrane</keyword>
<keyword evidence="4" id="KW-1133">Transmembrane helix</keyword>
<dbReference type="RefSeq" id="WP_216456442.1">
    <property type="nucleotide sequence ID" value="NZ_JAHLQL010000001.1"/>
</dbReference>
<dbReference type="PANTHER" id="PTHR32089:SF112">
    <property type="entry name" value="LYSOZYME-LIKE PROTEIN-RELATED"/>
    <property type="match status" value="1"/>
</dbReference>
<reference evidence="6 7" key="1">
    <citation type="submission" date="2021-06" db="EMBL/GenBank/DDBJ databases">
        <authorList>
            <person name="Sun Q."/>
            <person name="Li D."/>
        </authorList>
    </citation>
    <scope>NUCLEOTIDE SEQUENCE [LARGE SCALE GENOMIC DNA]</scope>
    <source>
        <strain evidence="6 7">MSJ-4</strain>
    </source>
</reference>
<feature type="coiled-coil region" evidence="3">
    <location>
        <begin position="338"/>
        <end position="365"/>
    </location>
</feature>
<feature type="transmembrane region" description="Helical" evidence="4">
    <location>
        <begin position="46"/>
        <end position="68"/>
    </location>
</feature>
<feature type="domain" description="Methyl-accepting transducer" evidence="5">
    <location>
        <begin position="154"/>
        <end position="398"/>
    </location>
</feature>
<evidence type="ECO:0000256" key="4">
    <source>
        <dbReference type="SAM" id="Phobius"/>
    </source>
</evidence>
<dbReference type="SMART" id="SM00283">
    <property type="entry name" value="MA"/>
    <property type="match status" value="1"/>
</dbReference>
<dbReference type="EMBL" id="JAHLQL010000001">
    <property type="protein sequence ID" value="MBU5591479.1"/>
    <property type="molecule type" value="Genomic_DNA"/>
</dbReference>
<protein>
    <submittedName>
        <fullName evidence="6">Methyl-accepting chemotaxis protein</fullName>
    </submittedName>
</protein>
<dbReference type="Proteomes" id="UP000736583">
    <property type="component" value="Unassembled WGS sequence"/>
</dbReference>
<name>A0ABS6EZ25_9CLOT</name>
<keyword evidence="3" id="KW-0175">Coiled coil</keyword>
<evidence type="ECO:0000256" key="1">
    <source>
        <dbReference type="ARBA" id="ARBA00023224"/>
    </source>
</evidence>